<dbReference type="PROSITE" id="PS51257">
    <property type="entry name" value="PROKAR_LIPOPROTEIN"/>
    <property type="match status" value="1"/>
</dbReference>
<proteinExistence type="predicted"/>
<gene>
    <name evidence="3" type="ORF">HG15A2_03200</name>
</gene>
<dbReference type="EMBL" id="CP036263">
    <property type="protein sequence ID" value="QDS97061.1"/>
    <property type="molecule type" value="Genomic_DNA"/>
</dbReference>
<keyword evidence="4" id="KW-1185">Reference proteome</keyword>
<protein>
    <submittedName>
        <fullName evidence="3">Uncharacterized protein</fullName>
    </submittedName>
</protein>
<name>A0A517MQA9_9BACT</name>
<dbReference type="KEGG" id="amob:HG15A2_03200"/>
<feature type="region of interest" description="Disordered" evidence="1">
    <location>
        <begin position="30"/>
        <end position="55"/>
    </location>
</feature>
<feature type="chain" id="PRO_5021913919" evidence="2">
    <location>
        <begin position="28"/>
        <end position="174"/>
    </location>
</feature>
<feature type="signal peptide" evidence="2">
    <location>
        <begin position="1"/>
        <end position="27"/>
    </location>
</feature>
<feature type="compositionally biased region" description="Basic and acidic residues" evidence="1">
    <location>
        <begin position="41"/>
        <end position="51"/>
    </location>
</feature>
<evidence type="ECO:0000256" key="1">
    <source>
        <dbReference type="SAM" id="MobiDB-lite"/>
    </source>
</evidence>
<organism evidence="3 4">
    <name type="scientific">Adhaeretor mobilis</name>
    <dbReference type="NCBI Taxonomy" id="1930276"/>
    <lineage>
        <taxon>Bacteria</taxon>
        <taxon>Pseudomonadati</taxon>
        <taxon>Planctomycetota</taxon>
        <taxon>Planctomycetia</taxon>
        <taxon>Pirellulales</taxon>
        <taxon>Lacipirellulaceae</taxon>
        <taxon>Adhaeretor</taxon>
    </lineage>
</organism>
<reference evidence="3 4" key="1">
    <citation type="submission" date="2019-02" db="EMBL/GenBank/DDBJ databases">
        <title>Deep-cultivation of Planctomycetes and their phenomic and genomic characterization uncovers novel biology.</title>
        <authorList>
            <person name="Wiegand S."/>
            <person name="Jogler M."/>
            <person name="Boedeker C."/>
            <person name="Pinto D."/>
            <person name="Vollmers J."/>
            <person name="Rivas-Marin E."/>
            <person name="Kohn T."/>
            <person name="Peeters S.H."/>
            <person name="Heuer A."/>
            <person name="Rast P."/>
            <person name="Oberbeckmann S."/>
            <person name="Bunk B."/>
            <person name="Jeske O."/>
            <person name="Meyerdierks A."/>
            <person name="Storesund J.E."/>
            <person name="Kallscheuer N."/>
            <person name="Luecker S."/>
            <person name="Lage O.M."/>
            <person name="Pohl T."/>
            <person name="Merkel B.J."/>
            <person name="Hornburger P."/>
            <person name="Mueller R.-W."/>
            <person name="Bruemmer F."/>
            <person name="Labrenz M."/>
            <person name="Spormann A.M."/>
            <person name="Op den Camp H."/>
            <person name="Overmann J."/>
            <person name="Amann R."/>
            <person name="Jetten M.S.M."/>
            <person name="Mascher T."/>
            <person name="Medema M.H."/>
            <person name="Devos D.P."/>
            <person name="Kaster A.-K."/>
            <person name="Ovreas L."/>
            <person name="Rohde M."/>
            <person name="Galperin M.Y."/>
            <person name="Jogler C."/>
        </authorList>
    </citation>
    <scope>NUCLEOTIDE SEQUENCE [LARGE SCALE GENOMIC DNA]</scope>
    <source>
        <strain evidence="3 4">HG15A2</strain>
    </source>
</reference>
<evidence type="ECO:0000313" key="3">
    <source>
        <dbReference type="EMBL" id="QDS97061.1"/>
    </source>
</evidence>
<sequence length="174" mass="18318" precursor="true">MKLSRLLAIPTASLSVLLLTVIGCGQSQDGTVGSAPPATVDAHDHPSEGPHHGGLIELGNEEYHAELVHDDAAGTVTIYLLDSSAKNAIPIDGPELLINLSHDGSAEQFRLTATPDVSDPTGLSSRFTSTDAELAEDLDHEGAEAQLVVTISGKQFRGKIAHDHDEADHEGHDH</sequence>
<accession>A0A517MQA9</accession>
<evidence type="ECO:0000313" key="4">
    <source>
        <dbReference type="Proteomes" id="UP000319852"/>
    </source>
</evidence>
<evidence type="ECO:0000256" key="2">
    <source>
        <dbReference type="SAM" id="SignalP"/>
    </source>
</evidence>
<dbReference type="RefSeq" id="WP_246117851.1">
    <property type="nucleotide sequence ID" value="NZ_CP036263.1"/>
</dbReference>
<keyword evidence="2" id="KW-0732">Signal</keyword>
<dbReference type="AlphaFoldDB" id="A0A517MQA9"/>
<dbReference type="Proteomes" id="UP000319852">
    <property type="component" value="Chromosome"/>
</dbReference>